<dbReference type="InterPro" id="IPR000477">
    <property type="entry name" value="RT_dom"/>
</dbReference>
<feature type="non-terminal residue" evidence="4">
    <location>
        <position position="1"/>
    </location>
</feature>
<dbReference type="OrthoDB" id="115435at2759"/>
<dbReference type="EC" id="2.7.7.49" evidence="1"/>
<evidence type="ECO:0000256" key="1">
    <source>
        <dbReference type="ARBA" id="ARBA00012493"/>
    </source>
</evidence>
<name>A0A8J2P9I6_9HEXA</name>
<dbReference type="PROSITE" id="PS50878">
    <property type="entry name" value="RT_POL"/>
    <property type="match status" value="1"/>
</dbReference>
<proteinExistence type="predicted"/>
<protein>
    <recommendedName>
        <fullName evidence="1">RNA-directed DNA polymerase</fullName>
        <ecNumber evidence="1">2.7.7.49</ecNumber>
    </recommendedName>
</protein>
<sequence>LGIVDFNSEIVGRVSPDGPVISLNNSIPVPTEYSTIRPDYSDVPVDPFIDQLVFGDHLSSEQIVILKRLLSKHRRAFAFSNEEFGVTNLIEHDIELADEIPIRCRPYRVSAEERKEIQSQLKTLLDQDIIESSDSPWSSPTILIRKGDKKSFRLVIDYRALNAKSKKQSHPLSRIDDIFDALSGFKFITLLDLVSAFHQVPLSKRARMYSGFTTVCGNFCYKRMPFGLSGAPHTFQRLMDKLLGNLKWEIAVCFLDDLGVHGKSFEEHNYRLNLVLQKIEDAGLTLKPSKCQFAMTRVKFLGHIISPGGIEVDPEKIEAIVKYPRPTNLTKLRGFVALCSFYRRYVPLFSTIASPLNDLTKKDVKYTWSDSCEDAFNSLKGSLVKAPVLAHYDPELPVKLATDASQVGFGATLSHIIDGEEHPIAYFSRSTSKSQKNYSPTDLEGLAIVEAVKHFRPYLYDALSRNPVNNAVEDEFPETYLFTLKLEDPPPDSDLMVKQRNDLFCGPILIHKNKFIRSNLTPLSDKFPEFSVINGLLYRAVVVPNERLWKLCIPQECVESLLRTVHDNPVGGHF</sequence>
<dbReference type="PANTHER" id="PTHR37984">
    <property type="entry name" value="PROTEIN CBG26694"/>
    <property type="match status" value="1"/>
</dbReference>
<dbReference type="AlphaFoldDB" id="A0A8J2P9I6"/>
<dbReference type="FunFam" id="3.30.70.270:FF:000020">
    <property type="entry name" value="Transposon Tf2-6 polyprotein-like Protein"/>
    <property type="match status" value="1"/>
</dbReference>
<dbReference type="EMBL" id="CAJVCH010207050">
    <property type="protein sequence ID" value="CAG7731162.1"/>
    <property type="molecule type" value="Genomic_DNA"/>
</dbReference>
<organism evidence="4 5">
    <name type="scientific">Allacma fusca</name>
    <dbReference type="NCBI Taxonomy" id="39272"/>
    <lineage>
        <taxon>Eukaryota</taxon>
        <taxon>Metazoa</taxon>
        <taxon>Ecdysozoa</taxon>
        <taxon>Arthropoda</taxon>
        <taxon>Hexapoda</taxon>
        <taxon>Collembola</taxon>
        <taxon>Symphypleona</taxon>
        <taxon>Sminthuridae</taxon>
        <taxon>Allacma</taxon>
    </lineage>
</organism>
<reference evidence="4" key="1">
    <citation type="submission" date="2021-06" db="EMBL/GenBank/DDBJ databases">
        <authorList>
            <person name="Hodson N. C."/>
            <person name="Mongue J. A."/>
            <person name="Jaron S. K."/>
        </authorList>
    </citation>
    <scope>NUCLEOTIDE SEQUENCE</scope>
</reference>
<dbReference type="CDD" id="cd01647">
    <property type="entry name" value="RT_LTR"/>
    <property type="match status" value="1"/>
</dbReference>
<keyword evidence="5" id="KW-1185">Reference proteome</keyword>
<dbReference type="Proteomes" id="UP000708208">
    <property type="component" value="Unassembled WGS sequence"/>
</dbReference>
<feature type="domain" description="Reverse transcriptase" evidence="3">
    <location>
        <begin position="125"/>
        <end position="305"/>
    </location>
</feature>
<feature type="non-terminal residue" evidence="4">
    <location>
        <position position="574"/>
    </location>
</feature>
<evidence type="ECO:0000256" key="2">
    <source>
        <dbReference type="ARBA" id="ARBA00023268"/>
    </source>
</evidence>
<accession>A0A8J2P9I6</accession>
<comment type="caution">
    <text evidence="4">The sequence shown here is derived from an EMBL/GenBank/DDBJ whole genome shotgun (WGS) entry which is preliminary data.</text>
</comment>
<dbReference type="Pfam" id="PF00078">
    <property type="entry name" value="RVT_1"/>
    <property type="match status" value="1"/>
</dbReference>
<keyword evidence="2" id="KW-0511">Multifunctional enzyme</keyword>
<evidence type="ECO:0000259" key="3">
    <source>
        <dbReference type="PROSITE" id="PS50878"/>
    </source>
</evidence>
<evidence type="ECO:0000313" key="5">
    <source>
        <dbReference type="Proteomes" id="UP000708208"/>
    </source>
</evidence>
<dbReference type="GO" id="GO:0003964">
    <property type="term" value="F:RNA-directed DNA polymerase activity"/>
    <property type="evidence" value="ECO:0007669"/>
    <property type="project" value="UniProtKB-EC"/>
</dbReference>
<dbReference type="Pfam" id="PF17919">
    <property type="entry name" value="RT_RNaseH_2"/>
    <property type="match status" value="1"/>
</dbReference>
<gene>
    <name evidence="4" type="ORF">AFUS01_LOCUS19769</name>
</gene>
<dbReference type="InterPro" id="IPR041577">
    <property type="entry name" value="RT_RNaseH_2"/>
</dbReference>
<dbReference type="InterPro" id="IPR050951">
    <property type="entry name" value="Retrovirus_Pol_polyprotein"/>
</dbReference>
<evidence type="ECO:0000313" key="4">
    <source>
        <dbReference type="EMBL" id="CAG7731162.1"/>
    </source>
</evidence>
<dbReference type="PANTHER" id="PTHR37984:SF5">
    <property type="entry name" value="PROTEIN NYNRIN-LIKE"/>
    <property type="match status" value="1"/>
</dbReference>